<organism evidence="2 3">
    <name type="scientific">Methanospirillum hungatei</name>
    <dbReference type="NCBI Taxonomy" id="2203"/>
    <lineage>
        <taxon>Archaea</taxon>
        <taxon>Methanobacteriati</taxon>
        <taxon>Methanobacteriota</taxon>
        <taxon>Stenosarchaea group</taxon>
        <taxon>Methanomicrobia</taxon>
        <taxon>Methanomicrobiales</taxon>
        <taxon>Methanospirillaceae</taxon>
        <taxon>Methanospirillum</taxon>
    </lineage>
</organism>
<dbReference type="PANTHER" id="PTHR10683:SF40">
    <property type="entry name" value="FRUCTOSE-6-PHOSPHATE ALDOLASE 1-RELATED"/>
    <property type="match status" value="1"/>
</dbReference>
<sequence length="238" mass="26310">MSQLKNLNIKLFADGADLNGMIEEYNKGIVSGFTTNPTLMKKAGVQDYEKFAKEVIKLIPDLPISFEVFSDDFQNMEREAKIISGWGKNVYIKIPITNTKGEFSIPLIKKLSHDGLQLNITAILTLNQVKGVFEVLSPETPAIVSIFAGRIADTGCDPIPIMSEAAAILKPNEKTELLWASTRELLNLFQAEKCGCHIITITNDILKKLSLVGKDLSELSLETVHMFYADAQSAGYKI</sequence>
<dbReference type="EC" id="2.2.1.2" evidence="2"/>
<dbReference type="AlphaFoldDB" id="A0A8F5ZEM3"/>
<evidence type="ECO:0000313" key="2">
    <source>
        <dbReference type="EMBL" id="QXO93534.1"/>
    </source>
</evidence>
<reference evidence="2 3" key="1">
    <citation type="submission" date="2021-06" db="EMBL/GenBank/DDBJ databases">
        <title>Complete genome sequence of the secondary alcohol utilizing methanogen Methanospirillum hungatei strain GP1.</title>
        <authorList>
            <person name="Day L.A."/>
            <person name="Costa K.C."/>
        </authorList>
    </citation>
    <scope>NUCLEOTIDE SEQUENCE [LARGE SCALE GENOMIC DNA]</scope>
    <source>
        <strain evidence="2 3">GP1</strain>
    </source>
</reference>
<keyword evidence="2" id="KW-0808">Transferase</keyword>
<protein>
    <submittedName>
        <fullName evidence="2">Transaldolase</fullName>
        <ecNumber evidence="2">2.2.1.2</ecNumber>
    </submittedName>
</protein>
<name>A0A8F5ZEM3_METHU</name>
<proteinExistence type="predicted"/>
<dbReference type="Pfam" id="PF00923">
    <property type="entry name" value="TAL_FSA"/>
    <property type="match status" value="1"/>
</dbReference>
<dbReference type="Proteomes" id="UP000694228">
    <property type="component" value="Chromosome"/>
</dbReference>
<dbReference type="InterPro" id="IPR011861">
    <property type="entry name" value="Transald_staph-type"/>
</dbReference>
<evidence type="ECO:0000256" key="1">
    <source>
        <dbReference type="ARBA" id="ARBA00023270"/>
    </source>
</evidence>
<dbReference type="PANTHER" id="PTHR10683">
    <property type="entry name" value="TRANSALDOLASE"/>
    <property type="match status" value="1"/>
</dbReference>
<dbReference type="InterPro" id="IPR001585">
    <property type="entry name" value="TAL/FSA"/>
</dbReference>
<dbReference type="NCBIfam" id="TIGR02134">
    <property type="entry name" value="transald_staph"/>
    <property type="match status" value="1"/>
</dbReference>
<dbReference type="EMBL" id="CP077107">
    <property type="protein sequence ID" value="QXO93534.1"/>
    <property type="molecule type" value="Genomic_DNA"/>
</dbReference>
<evidence type="ECO:0000313" key="3">
    <source>
        <dbReference type="Proteomes" id="UP000694228"/>
    </source>
</evidence>
<dbReference type="OrthoDB" id="6661at2157"/>
<accession>A0A8F5ZEM3</accession>
<dbReference type="GO" id="GO:0005975">
    <property type="term" value="P:carbohydrate metabolic process"/>
    <property type="evidence" value="ECO:0007669"/>
    <property type="project" value="InterPro"/>
</dbReference>
<keyword evidence="1" id="KW-0704">Schiff base</keyword>
<gene>
    <name evidence="2" type="ORF">KSK55_09075</name>
</gene>
<dbReference type="GO" id="GO:0004801">
    <property type="term" value="F:transaldolase activity"/>
    <property type="evidence" value="ECO:0007669"/>
    <property type="project" value="UniProtKB-EC"/>
</dbReference>